<keyword evidence="9 11" id="KW-0206">Cytoskeleton</keyword>
<evidence type="ECO:0000256" key="3">
    <source>
        <dbReference type="ARBA" id="ARBA00015584"/>
    </source>
</evidence>
<evidence type="ECO:0000256" key="5">
    <source>
        <dbReference type="ARBA" id="ARBA00022692"/>
    </source>
</evidence>
<sequence length="394" mass="44901">MSDIVSRSIVLLDQVWPSLDNREIGYIYAKDFPLAVSKMEELLRKANPKGEKQTLVSKAGEEIIKKFGTDQEFFKVYKEDFAELFDGLIGHSFASAVDRCCREGGSDISRINRESISFRDNEETPVEAELLREELLAIKQELTMVKGENVDKDQAIAARDAIIADLRQKKHTSDVPSTSSPSGMLRSTKLQAQVARLQEDLRTQVNVIRDKDRESLDLARELDDLKDKYQFLEREFQFYKDHGEGQKPASAKEATKHEFIILELRRKIEEQSDMIAAMRQQVESKYFSIPAMNSGTVESGILSFVPISRILRSFIGVVLLVIVVRLFWAVLFGAAAVFNSDEAQALNSKIDFEWWEQSSLLSKMHWYFTDRFESGWGPASDEVLDANYNKVFGV</sequence>
<evidence type="ECO:0000313" key="13">
    <source>
        <dbReference type="Proteomes" id="UP000190274"/>
    </source>
</evidence>
<keyword evidence="6 11" id="KW-1133">Transmembrane helix</keyword>
<evidence type="ECO:0000256" key="10">
    <source>
        <dbReference type="ARBA" id="ARBA00023242"/>
    </source>
</evidence>
<proteinExistence type="inferred from homology"/>
<protein>
    <recommendedName>
        <fullName evidence="3 11">Monopolar spindle protein 2</fullName>
    </recommendedName>
</protein>
<evidence type="ECO:0000256" key="1">
    <source>
        <dbReference type="ARBA" id="ARBA00003044"/>
    </source>
</evidence>
<keyword evidence="5 11" id="KW-0812">Transmembrane</keyword>
<reference evidence="12 13" key="1">
    <citation type="submission" date="2016-03" db="EMBL/GenBank/DDBJ databases">
        <authorList>
            <person name="Devillers H."/>
        </authorList>
    </citation>
    <scope>NUCLEOTIDE SEQUENCE [LARGE SCALE GENOMIC DNA]</scope>
    <source>
        <strain evidence="12">CBS 10888</strain>
    </source>
</reference>
<evidence type="ECO:0000256" key="7">
    <source>
        <dbReference type="ARBA" id="ARBA00023054"/>
    </source>
</evidence>
<dbReference type="AlphaFoldDB" id="A0A1G4K2Z7"/>
<evidence type="ECO:0000256" key="9">
    <source>
        <dbReference type="ARBA" id="ARBA00023212"/>
    </source>
</evidence>
<evidence type="ECO:0000256" key="4">
    <source>
        <dbReference type="ARBA" id="ARBA00022490"/>
    </source>
</evidence>
<dbReference type="InterPro" id="IPR031433">
    <property type="entry name" value="Mps2"/>
</dbReference>
<dbReference type="Proteomes" id="UP000190274">
    <property type="component" value="Chromosome H"/>
</dbReference>
<dbReference type="GO" id="GO:0071988">
    <property type="term" value="P:protein localization to spindle pole body"/>
    <property type="evidence" value="ECO:0007669"/>
    <property type="project" value="InterPro"/>
</dbReference>
<dbReference type="GO" id="GO:0030474">
    <property type="term" value="P:spindle pole body duplication"/>
    <property type="evidence" value="ECO:0007669"/>
    <property type="project" value="InterPro"/>
</dbReference>
<evidence type="ECO:0000256" key="8">
    <source>
        <dbReference type="ARBA" id="ARBA00023136"/>
    </source>
</evidence>
<evidence type="ECO:0000256" key="2">
    <source>
        <dbReference type="ARBA" id="ARBA00008916"/>
    </source>
</evidence>
<dbReference type="EMBL" id="LT598461">
    <property type="protein sequence ID" value="SCU98011.1"/>
    <property type="molecule type" value="Genomic_DNA"/>
</dbReference>
<dbReference type="GO" id="GO:0031965">
    <property type="term" value="C:nuclear membrane"/>
    <property type="evidence" value="ECO:0007669"/>
    <property type="project" value="UniProtKB-SubCell"/>
</dbReference>
<keyword evidence="10 11" id="KW-0539">Nucleus</keyword>
<gene>
    <name evidence="11" type="primary">MPS2</name>
    <name evidence="12" type="ORF">LADA_0H09978G</name>
</gene>
<evidence type="ECO:0000256" key="6">
    <source>
        <dbReference type="ARBA" id="ARBA00022989"/>
    </source>
</evidence>
<comment type="similarity">
    <text evidence="2 11">Belongs to the MPS2 family.</text>
</comment>
<evidence type="ECO:0000256" key="11">
    <source>
        <dbReference type="RuleBase" id="RU362141"/>
    </source>
</evidence>
<comment type="function">
    <text evidence="1 11">Component of the spindle pole body (SPB) required for insertion of the nascent SPB into the nuclear envelope and for the proper execution of spindle pole body (SPB) duplication.</text>
</comment>
<dbReference type="GO" id="GO:0005737">
    <property type="term" value="C:cytoplasm"/>
    <property type="evidence" value="ECO:0007669"/>
    <property type="project" value="UniProtKB-UniRule"/>
</dbReference>
<dbReference type="Pfam" id="PF17060">
    <property type="entry name" value="MPS2"/>
    <property type="match status" value="1"/>
</dbReference>
<dbReference type="STRING" id="1266660.A0A1G4K2Z7"/>
<dbReference type="OrthoDB" id="4035046at2759"/>
<evidence type="ECO:0000313" key="12">
    <source>
        <dbReference type="EMBL" id="SCU98011.1"/>
    </source>
</evidence>
<organism evidence="12 13">
    <name type="scientific">Lachancea dasiensis</name>
    <dbReference type="NCBI Taxonomy" id="1072105"/>
    <lineage>
        <taxon>Eukaryota</taxon>
        <taxon>Fungi</taxon>
        <taxon>Dikarya</taxon>
        <taxon>Ascomycota</taxon>
        <taxon>Saccharomycotina</taxon>
        <taxon>Saccharomycetes</taxon>
        <taxon>Saccharomycetales</taxon>
        <taxon>Saccharomycetaceae</taxon>
        <taxon>Lachancea</taxon>
    </lineage>
</organism>
<keyword evidence="8 11" id="KW-0472">Membrane</keyword>
<dbReference type="GO" id="GO:0005816">
    <property type="term" value="C:spindle pole body"/>
    <property type="evidence" value="ECO:0007669"/>
    <property type="project" value="UniProtKB-SubCell"/>
</dbReference>
<accession>A0A1G4K2Z7</accession>
<feature type="transmembrane region" description="Helical" evidence="11">
    <location>
        <begin position="314"/>
        <end position="338"/>
    </location>
</feature>
<feature type="coiled-coil region" evidence="11">
    <location>
        <begin position="208"/>
        <end position="281"/>
    </location>
</feature>
<keyword evidence="4 11" id="KW-0963">Cytoplasm</keyword>
<keyword evidence="7 11" id="KW-0175">Coiled coil</keyword>
<comment type="subcellular location">
    <subcellularLocation>
        <location evidence="11">Cytoplasm</location>
        <location evidence="11">Cytoskeleton</location>
        <location evidence="11">Microtubule organizing center</location>
        <location evidence="11">Spindle pole body</location>
    </subcellularLocation>
    <subcellularLocation>
        <location evidence="11">Nucleus membrane</location>
        <topology evidence="11">Single-pass membrane protein</topology>
    </subcellularLocation>
</comment>
<name>A0A1G4K2Z7_9SACH</name>
<keyword evidence="13" id="KW-1185">Reference proteome</keyword>